<dbReference type="GO" id="GO:0000719">
    <property type="term" value="P:photoreactive repair"/>
    <property type="evidence" value="ECO:0007669"/>
    <property type="project" value="UniProtKB-ARBA"/>
</dbReference>
<comment type="caution">
    <text evidence="12">The sequence shown here is derived from an EMBL/GenBank/DDBJ whole genome shotgun (WGS) entry which is preliminary data.</text>
</comment>
<evidence type="ECO:0000259" key="11">
    <source>
        <dbReference type="PROSITE" id="PS51645"/>
    </source>
</evidence>
<evidence type="ECO:0000256" key="3">
    <source>
        <dbReference type="ARBA" id="ARBA00014046"/>
    </source>
</evidence>
<dbReference type="GO" id="GO:0003904">
    <property type="term" value="F:deoxyribodipyrimidine photo-lyase activity"/>
    <property type="evidence" value="ECO:0007669"/>
    <property type="project" value="UniProtKB-EC"/>
</dbReference>
<dbReference type="PANTHER" id="PTHR11455">
    <property type="entry name" value="CRYPTOCHROME"/>
    <property type="match status" value="1"/>
</dbReference>
<evidence type="ECO:0000256" key="5">
    <source>
        <dbReference type="ARBA" id="ARBA00022827"/>
    </source>
</evidence>
<dbReference type="Pfam" id="PF03441">
    <property type="entry name" value="FAD_binding_7"/>
    <property type="match status" value="1"/>
</dbReference>
<evidence type="ECO:0000256" key="4">
    <source>
        <dbReference type="ARBA" id="ARBA00022630"/>
    </source>
</evidence>
<dbReference type="PROSITE" id="PS00394">
    <property type="entry name" value="DNA_PHOTOLYASES_1_1"/>
    <property type="match status" value="1"/>
</dbReference>
<dbReference type="InterPro" id="IPR006050">
    <property type="entry name" value="DNA_photolyase_N"/>
</dbReference>
<dbReference type="AlphaFoldDB" id="A0AA43ZGS4"/>
<comment type="similarity">
    <text evidence="10">Belongs to the DNA photolyase family.</text>
</comment>
<dbReference type="Gene3D" id="3.40.50.620">
    <property type="entry name" value="HUPs"/>
    <property type="match status" value="1"/>
</dbReference>
<organism evidence="12 13">
    <name type="scientific">Ferranicluibacter rubi</name>
    <dbReference type="NCBI Taxonomy" id="2715133"/>
    <lineage>
        <taxon>Bacteria</taxon>
        <taxon>Pseudomonadati</taxon>
        <taxon>Pseudomonadota</taxon>
        <taxon>Alphaproteobacteria</taxon>
        <taxon>Hyphomicrobiales</taxon>
        <taxon>Rhizobiaceae</taxon>
        <taxon>Ferranicluibacter</taxon>
    </lineage>
</organism>
<dbReference type="InterPro" id="IPR036155">
    <property type="entry name" value="Crypto/Photolyase_N_sf"/>
</dbReference>
<evidence type="ECO:0000256" key="9">
    <source>
        <dbReference type="PIRSR" id="PIRSR602081-2"/>
    </source>
</evidence>
<dbReference type="RefSeq" id="WP_167130152.1">
    <property type="nucleotide sequence ID" value="NZ_JAANCM010000009.1"/>
</dbReference>
<dbReference type="SUPFAM" id="SSF52425">
    <property type="entry name" value="Cryptochrome/photolyase, N-terminal domain"/>
    <property type="match status" value="1"/>
</dbReference>
<name>A0AA43ZGS4_9HYPH</name>
<protein>
    <recommendedName>
        <fullName evidence="3">Deoxyribodipyrimidine photo-lyase</fullName>
        <ecNumber evidence="2">4.1.99.3</ecNumber>
    </recommendedName>
</protein>
<dbReference type="GO" id="GO:0009416">
    <property type="term" value="P:response to light stimulus"/>
    <property type="evidence" value="ECO:0007669"/>
    <property type="project" value="TreeGrafter"/>
</dbReference>
<dbReference type="InterPro" id="IPR005101">
    <property type="entry name" value="Cryptochr/Photolyase_FAD-bd"/>
</dbReference>
<dbReference type="FunFam" id="1.10.579.10:FF:000003">
    <property type="entry name" value="Deoxyribodipyrimidine photo-lyase"/>
    <property type="match status" value="1"/>
</dbReference>
<dbReference type="PANTHER" id="PTHR11455:SF9">
    <property type="entry name" value="CRYPTOCHROME CIRCADIAN CLOCK 5 ISOFORM X1"/>
    <property type="match status" value="1"/>
</dbReference>
<gene>
    <name evidence="12" type="ORF">G8E10_17980</name>
</gene>
<reference evidence="12" key="1">
    <citation type="submission" date="2020-03" db="EMBL/GenBank/DDBJ databases">
        <title>Ferranicluibacter endophyticum gen. nov., sp. nov., a new genus isolated from Rubus ulmifolius Schott. stem.</title>
        <authorList>
            <person name="Roca-Couso R."/>
            <person name="Flores-Felix J.D."/>
            <person name="Igual J.M."/>
            <person name="Rivas R."/>
        </authorList>
    </citation>
    <scope>NUCLEOTIDE SEQUENCE</scope>
    <source>
        <strain evidence="12">CRRU44</strain>
    </source>
</reference>
<dbReference type="PRINTS" id="PR00147">
    <property type="entry name" value="DNAPHOTLYASE"/>
</dbReference>
<dbReference type="GO" id="GO:0003677">
    <property type="term" value="F:DNA binding"/>
    <property type="evidence" value="ECO:0007669"/>
    <property type="project" value="TreeGrafter"/>
</dbReference>
<dbReference type="Proteomes" id="UP001155840">
    <property type="component" value="Unassembled WGS sequence"/>
</dbReference>
<evidence type="ECO:0000256" key="1">
    <source>
        <dbReference type="ARBA" id="ARBA00001932"/>
    </source>
</evidence>
<dbReference type="EMBL" id="JAANCM010000009">
    <property type="protein sequence ID" value="NHT77604.1"/>
    <property type="molecule type" value="Genomic_DNA"/>
</dbReference>
<feature type="binding site" evidence="8">
    <location>
        <position position="278"/>
    </location>
    <ligand>
        <name>FAD</name>
        <dbReference type="ChEBI" id="CHEBI:57692"/>
    </ligand>
</feature>
<dbReference type="SUPFAM" id="SSF48173">
    <property type="entry name" value="Cryptochrome/photolyase FAD-binding domain"/>
    <property type="match status" value="1"/>
</dbReference>
<evidence type="ECO:0000256" key="8">
    <source>
        <dbReference type="PIRSR" id="PIRSR602081-1"/>
    </source>
</evidence>
<feature type="site" description="Electron transfer via tryptophanyl radical" evidence="9">
    <location>
        <position position="388"/>
    </location>
</feature>
<dbReference type="InterPro" id="IPR036134">
    <property type="entry name" value="Crypto/Photolyase_FAD-like_sf"/>
</dbReference>
<dbReference type="EC" id="4.1.99.3" evidence="2"/>
<dbReference type="GO" id="GO:0071949">
    <property type="term" value="F:FAD binding"/>
    <property type="evidence" value="ECO:0007669"/>
    <property type="project" value="TreeGrafter"/>
</dbReference>
<dbReference type="InterPro" id="IPR014729">
    <property type="entry name" value="Rossmann-like_a/b/a_fold"/>
</dbReference>
<evidence type="ECO:0000256" key="6">
    <source>
        <dbReference type="ARBA" id="ARBA00022991"/>
    </source>
</evidence>
<feature type="site" description="Electron transfer via tryptophanyl radical" evidence="9">
    <location>
        <position position="365"/>
    </location>
</feature>
<evidence type="ECO:0000256" key="2">
    <source>
        <dbReference type="ARBA" id="ARBA00013149"/>
    </source>
</evidence>
<comment type="cofactor">
    <cofactor evidence="8">
        <name>FAD</name>
        <dbReference type="ChEBI" id="CHEBI:57692"/>
    </cofactor>
    <text evidence="8">Binds 1 FAD per subunit.</text>
</comment>
<evidence type="ECO:0000256" key="10">
    <source>
        <dbReference type="RuleBase" id="RU004182"/>
    </source>
</evidence>
<feature type="binding site" evidence="8">
    <location>
        <begin position="378"/>
        <end position="380"/>
    </location>
    <ligand>
        <name>FAD</name>
        <dbReference type="ChEBI" id="CHEBI:57692"/>
    </ligand>
</feature>
<dbReference type="Pfam" id="PF00875">
    <property type="entry name" value="DNA_photolyase"/>
    <property type="match status" value="1"/>
</dbReference>
<feature type="domain" description="Photolyase/cryptochrome alpha/beta" evidence="11">
    <location>
        <begin position="10"/>
        <end position="138"/>
    </location>
</feature>
<comment type="catalytic activity">
    <reaction evidence="7">
        <text>cyclobutadipyrimidine (in DNA) = 2 pyrimidine residues (in DNA).</text>
        <dbReference type="EC" id="4.1.99.3"/>
    </reaction>
</comment>
<feature type="binding site" evidence="8">
    <location>
        <begin position="243"/>
        <end position="247"/>
    </location>
    <ligand>
        <name>FAD</name>
        <dbReference type="ChEBI" id="CHEBI:57692"/>
    </ligand>
</feature>
<dbReference type="InterPro" id="IPR018394">
    <property type="entry name" value="DNA_photolyase_1_CS_C"/>
</dbReference>
<keyword evidence="13" id="KW-1185">Reference proteome</keyword>
<feature type="binding site" evidence="8">
    <location>
        <position position="231"/>
    </location>
    <ligand>
        <name>FAD</name>
        <dbReference type="ChEBI" id="CHEBI:57692"/>
    </ligand>
</feature>
<proteinExistence type="inferred from homology"/>
<comment type="cofactor">
    <cofactor evidence="1">
        <name>(6R)-5,10-methylene-5,6,7,8-tetrahydrofolate</name>
        <dbReference type="ChEBI" id="CHEBI:15636"/>
    </cofactor>
</comment>
<keyword evidence="5 8" id="KW-0274">FAD</keyword>
<keyword evidence="4 8" id="KW-0285">Flavoprotein</keyword>
<dbReference type="Gene3D" id="1.10.579.10">
    <property type="entry name" value="DNA Cyclobutane Dipyrimidine Photolyase, subunit A, domain 3"/>
    <property type="match status" value="1"/>
</dbReference>
<accession>A0AA43ZGS4</accession>
<evidence type="ECO:0000256" key="7">
    <source>
        <dbReference type="ARBA" id="ARBA00033999"/>
    </source>
</evidence>
<dbReference type="PROSITE" id="PS51645">
    <property type="entry name" value="PHR_CRY_ALPHA_BETA"/>
    <property type="match status" value="1"/>
</dbReference>
<evidence type="ECO:0000313" key="13">
    <source>
        <dbReference type="Proteomes" id="UP001155840"/>
    </source>
</evidence>
<sequence length="483" mass="54727">MDDVHQRDKSPIIVWFRKDLRTDDNRALASAVETGRPVIPLYIREDNSETGPLGEAQAWWLHHSLTALSAQIETCGSRLILLSGEAETVLRQIIKDTGASAVFWNRRYDPAGIKVDTKLKEVLSKDGLETASFAGALMHEPSRVKTKTGGPYRVYTPFWRAIEAGGEPPEPVDAPEKLPAPKTFPRSEKLNDWGLLPKLEWAADFSRRWEPGEASAREKLEDFTDGTIDGYRESRERTWEAGTSRLSPHLAMGEISPARIWHATRGLSKADSADVITFRKELVWREFAYHLLFHNPDMPTESLNRKYDKLGWTNGDDDFDRWKTGMTGFPIVDAGMRELWRFGTMHNRVRMIVGSFLVKDLLIDWRRGERWFRDTLVDADPASNAMNWQWVAGCGADASPFFRVFNPITQGEKFDTDGLYVREHVPELADMPSDWIHHPFEAPSAVLAKAGVTLGETYPKPIVDHAKARDRALAAYRNIKDAA</sequence>
<dbReference type="Gene3D" id="1.25.40.80">
    <property type="match status" value="1"/>
</dbReference>
<keyword evidence="6 10" id="KW-0157">Chromophore</keyword>
<feature type="site" description="Electron transfer via tryptophanyl radical" evidence="9">
    <location>
        <position position="312"/>
    </location>
</feature>
<dbReference type="InterPro" id="IPR002081">
    <property type="entry name" value="Cryptochrome/DNA_photolyase_1"/>
</dbReference>
<evidence type="ECO:0000313" key="12">
    <source>
        <dbReference type="EMBL" id="NHT77604.1"/>
    </source>
</evidence>